<feature type="repeat" description="ANK" evidence="3">
    <location>
        <begin position="312"/>
        <end position="353"/>
    </location>
</feature>
<gene>
    <name evidence="4" type="ORF">N7493_001209</name>
</gene>
<dbReference type="PROSITE" id="PS50088">
    <property type="entry name" value="ANK_REPEAT"/>
    <property type="match status" value="8"/>
</dbReference>
<dbReference type="PRINTS" id="PR01415">
    <property type="entry name" value="ANKYRIN"/>
</dbReference>
<feature type="repeat" description="ANK" evidence="3">
    <location>
        <begin position="54"/>
        <end position="86"/>
    </location>
</feature>
<dbReference type="SMART" id="SM00248">
    <property type="entry name" value="ANK"/>
    <property type="match status" value="8"/>
</dbReference>
<accession>A0AAD6HU98</accession>
<dbReference type="Pfam" id="PF12796">
    <property type="entry name" value="Ank_2"/>
    <property type="match status" value="2"/>
</dbReference>
<feature type="repeat" description="ANK" evidence="3">
    <location>
        <begin position="354"/>
        <end position="386"/>
    </location>
</feature>
<feature type="repeat" description="ANK" evidence="3">
    <location>
        <begin position="22"/>
        <end position="42"/>
    </location>
</feature>
<dbReference type="PANTHER" id="PTHR24178">
    <property type="entry name" value="MOLTING PROTEIN MLT-4"/>
    <property type="match status" value="1"/>
</dbReference>
<proteinExistence type="predicted"/>
<dbReference type="EMBL" id="JAQJAN010000002">
    <property type="protein sequence ID" value="KAJ5738054.1"/>
    <property type="molecule type" value="Genomic_DNA"/>
</dbReference>
<evidence type="ECO:0000256" key="3">
    <source>
        <dbReference type="PROSITE-ProRule" id="PRU00023"/>
    </source>
</evidence>
<organism evidence="4 5">
    <name type="scientific">Penicillium malachiteum</name>
    <dbReference type="NCBI Taxonomy" id="1324776"/>
    <lineage>
        <taxon>Eukaryota</taxon>
        <taxon>Fungi</taxon>
        <taxon>Dikarya</taxon>
        <taxon>Ascomycota</taxon>
        <taxon>Pezizomycotina</taxon>
        <taxon>Eurotiomycetes</taxon>
        <taxon>Eurotiomycetidae</taxon>
        <taxon>Eurotiales</taxon>
        <taxon>Aspergillaceae</taxon>
        <taxon>Penicillium</taxon>
    </lineage>
</organism>
<dbReference type="SUPFAM" id="SSF48403">
    <property type="entry name" value="Ankyrin repeat"/>
    <property type="match status" value="2"/>
</dbReference>
<feature type="repeat" description="ANK" evidence="3">
    <location>
        <begin position="88"/>
        <end position="113"/>
    </location>
</feature>
<dbReference type="Pfam" id="PF00023">
    <property type="entry name" value="Ank"/>
    <property type="match status" value="3"/>
</dbReference>
<evidence type="ECO:0000313" key="5">
    <source>
        <dbReference type="Proteomes" id="UP001215712"/>
    </source>
</evidence>
<feature type="repeat" description="ANK" evidence="3">
    <location>
        <begin position="279"/>
        <end position="311"/>
    </location>
</feature>
<sequence>MGFTSVVKILIKQCGLDLGGSNGLKPLHFACMGGHIAVVELLEHADMKAIDNRIGWTPLHFAADNGDKEIIKLLIKRGALIEMRDDQVGRTSLHIAAMSGHEAVVHDLLQLGARNFRFTKDRFGWTSHQFAELNEHRSHQNTKAISANGDIWTSLHCKVIIEGQAGLKSFFDTNTDFYFLKHNADTRLRVFMMDKELGAALRLLLKNRSVRMADDIQLPQYILAQRWERPRDLFSEEEKLEFRNTLDKQLNPFGPYWHGQTTWLLYRTFDDGRDAQNSNNQTPLHLAASEGHEVFTLLLLQMGANPNARDSDKRTPLHLAASEGYSPRLWSYLHTGVTQLLVQNGADIEAKDDGGQTPLHRSACYGTALITKALLRNGAEKDAKDQSDRTPLHYAISQNHKMVARVLLQVGADTQAKDRDGCTPLFLAARTRRGDLIQLLLEFGADSRGARVTNGNTPVQPSFYVREIFKLL</sequence>
<keyword evidence="1" id="KW-0677">Repeat</keyword>
<keyword evidence="2 3" id="KW-0040">ANK repeat</keyword>
<comment type="caution">
    <text evidence="4">The sequence shown here is derived from an EMBL/GenBank/DDBJ whole genome shotgun (WGS) entry which is preliminary data.</text>
</comment>
<dbReference type="Gene3D" id="1.25.40.20">
    <property type="entry name" value="Ankyrin repeat-containing domain"/>
    <property type="match status" value="2"/>
</dbReference>
<dbReference type="InterPro" id="IPR036770">
    <property type="entry name" value="Ankyrin_rpt-contain_sf"/>
</dbReference>
<evidence type="ECO:0000256" key="2">
    <source>
        <dbReference type="ARBA" id="ARBA00023043"/>
    </source>
</evidence>
<dbReference type="PROSITE" id="PS50297">
    <property type="entry name" value="ANK_REP_REGION"/>
    <property type="match status" value="8"/>
</dbReference>
<reference evidence="4" key="1">
    <citation type="journal article" date="2023" name="IMA Fungus">
        <title>Comparative genomic study of the Penicillium genus elucidates a diverse pangenome and 15 lateral gene transfer events.</title>
        <authorList>
            <person name="Petersen C."/>
            <person name="Sorensen T."/>
            <person name="Nielsen M.R."/>
            <person name="Sondergaard T.E."/>
            <person name="Sorensen J.L."/>
            <person name="Fitzpatrick D.A."/>
            <person name="Frisvad J.C."/>
            <person name="Nielsen K.L."/>
        </authorList>
    </citation>
    <scope>NUCLEOTIDE SEQUENCE</scope>
    <source>
        <strain evidence="4">IBT 17514</strain>
    </source>
</reference>
<dbReference type="AlphaFoldDB" id="A0AAD6HU98"/>
<evidence type="ECO:0000313" key="4">
    <source>
        <dbReference type="EMBL" id="KAJ5738054.1"/>
    </source>
</evidence>
<dbReference type="InterPro" id="IPR002110">
    <property type="entry name" value="Ankyrin_rpt"/>
</dbReference>
<feature type="repeat" description="ANK" evidence="3">
    <location>
        <begin position="420"/>
        <end position="446"/>
    </location>
</feature>
<protein>
    <submittedName>
        <fullName evidence="4">Uncharacterized protein</fullName>
    </submittedName>
</protein>
<reference evidence="4" key="2">
    <citation type="submission" date="2023-01" db="EMBL/GenBank/DDBJ databases">
        <authorList>
            <person name="Petersen C."/>
        </authorList>
    </citation>
    <scope>NUCLEOTIDE SEQUENCE</scope>
    <source>
        <strain evidence="4">IBT 17514</strain>
    </source>
</reference>
<dbReference type="PANTHER" id="PTHR24178:SF9">
    <property type="entry name" value="ANK_REP_REGION DOMAIN-CONTAINING PROTEIN"/>
    <property type="match status" value="1"/>
</dbReference>
<dbReference type="Proteomes" id="UP001215712">
    <property type="component" value="Unassembled WGS sequence"/>
</dbReference>
<feature type="repeat" description="ANK" evidence="3">
    <location>
        <begin position="387"/>
        <end position="419"/>
    </location>
</feature>
<keyword evidence="5" id="KW-1185">Reference proteome</keyword>
<evidence type="ECO:0000256" key="1">
    <source>
        <dbReference type="ARBA" id="ARBA00022737"/>
    </source>
</evidence>
<name>A0AAD6HU98_9EURO</name>